<name>A0AAP4R7J7_9BURK</name>
<keyword evidence="1" id="KW-0732">Signal</keyword>
<reference evidence="2" key="1">
    <citation type="submission" date="2023-07" db="EMBL/GenBank/DDBJ databases">
        <title>A collection of bacterial strains from the Burkholderia cepacia Research Laboratory and Repository.</title>
        <authorList>
            <person name="Lipuma J."/>
            <person name="Spilker T."/>
            <person name="Caverly L."/>
        </authorList>
    </citation>
    <scope>NUCLEOTIDE SEQUENCE</scope>
    <source>
        <strain evidence="2">AU44979</strain>
    </source>
</reference>
<proteinExistence type="predicted"/>
<comment type="caution">
    <text evidence="2">The sequence shown here is derived from an EMBL/GenBank/DDBJ whole genome shotgun (WGS) entry which is preliminary data.</text>
</comment>
<gene>
    <name evidence="2" type="ORF">QZM56_31225</name>
</gene>
<dbReference type="RefSeq" id="WP_137909817.1">
    <property type="nucleotide sequence ID" value="NZ_CADEUY010000001.1"/>
</dbReference>
<dbReference type="Proteomes" id="UP001172109">
    <property type="component" value="Unassembled WGS sequence"/>
</dbReference>
<sequence>MRKISLFLLALGVVTLAACANYGAGLVSPRSSHDILFGIKAVADSNDLTDVDFVGKRLQIALVKGPETPVYESADQLIRGYRSEVKQRGGAKEYQLQNFHYGIFRPRDRNFERVIISVSMNVAAICIGPADVRGVFHEVDRSVNPHASWSSFSYDSPKAKGVRAYFRFGEDECLRGFGFFKNNKKE</sequence>
<accession>A0AAP4R7J7</accession>
<feature type="signal peptide" evidence="1">
    <location>
        <begin position="1"/>
        <end position="20"/>
    </location>
</feature>
<evidence type="ECO:0008006" key="4">
    <source>
        <dbReference type="Google" id="ProtNLM"/>
    </source>
</evidence>
<dbReference type="EMBL" id="JAUJQS010000031">
    <property type="protein sequence ID" value="MDN7568983.1"/>
    <property type="molecule type" value="Genomic_DNA"/>
</dbReference>
<evidence type="ECO:0000313" key="2">
    <source>
        <dbReference type="EMBL" id="MDN7568983.1"/>
    </source>
</evidence>
<dbReference type="PROSITE" id="PS51257">
    <property type="entry name" value="PROKAR_LIPOPROTEIN"/>
    <property type="match status" value="1"/>
</dbReference>
<evidence type="ECO:0000313" key="3">
    <source>
        <dbReference type="Proteomes" id="UP001172109"/>
    </source>
</evidence>
<organism evidence="2 3">
    <name type="scientific">Burkholderia contaminans</name>
    <dbReference type="NCBI Taxonomy" id="488447"/>
    <lineage>
        <taxon>Bacteria</taxon>
        <taxon>Pseudomonadati</taxon>
        <taxon>Pseudomonadota</taxon>
        <taxon>Betaproteobacteria</taxon>
        <taxon>Burkholderiales</taxon>
        <taxon>Burkholderiaceae</taxon>
        <taxon>Burkholderia</taxon>
        <taxon>Burkholderia cepacia complex</taxon>
    </lineage>
</organism>
<dbReference type="AlphaFoldDB" id="A0AAP4R7J7"/>
<protein>
    <recommendedName>
        <fullName evidence="4">Lipoprotein</fullName>
    </recommendedName>
</protein>
<feature type="chain" id="PRO_5044475361" description="Lipoprotein" evidence="1">
    <location>
        <begin position="21"/>
        <end position="186"/>
    </location>
</feature>
<evidence type="ECO:0000256" key="1">
    <source>
        <dbReference type="SAM" id="SignalP"/>
    </source>
</evidence>